<evidence type="ECO:0000313" key="2">
    <source>
        <dbReference type="Proteomes" id="UP000218334"/>
    </source>
</evidence>
<sequence>MTYIHNMLNDGSPMKKHRCQVKFVSSHSVEDFFIIKDLPLLPIQSIIYRRMESRVSRSEKKLKKSMSEVIAISEAYLRLPNLPPPVWSLTPAEQPLFLDYLAKITAAFPESADLLASLHPRLFPTATIPPSIVSATRSDSTIVLDRDKPFLLQHAPFHSAFVS</sequence>
<dbReference type="EMBL" id="KZ293620">
    <property type="protein sequence ID" value="PBK58148.1"/>
    <property type="molecule type" value="Genomic_DNA"/>
</dbReference>
<dbReference type="AlphaFoldDB" id="A0A2H3AWH7"/>
<dbReference type="Proteomes" id="UP000218334">
    <property type="component" value="Unassembled WGS sequence"/>
</dbReference>
<accession>A0A2H3AWH7</accession>
<protein>
    <submittedName>
        <fullName evidence="1">Uncharacterized protein</fullName>
    </submittedName>
</protein>
<reference evidence="2" key="1">
    <citation type="journal article" date="2017" name="Nat. Ecol. Evol.">
        <title>Genome expansion and lineage-specific genetic innovations in the forest pathogenic fungi Armillaria.</title>
        <authorList>
            <person name="Sipos G."/>
            <person name="Prasanna A.N."/>
            <person name="Walter M.C."/>
            <person name="O'Connor E."/>
            <person name="Balint B."/>
            <person name="Krizsan K."/>
            <person name="Kiss B."/>
            <person name="Hess J."/>
            <person name="Varga T."/>
            <person name="Slot J."/>
            <person name="Riley R."/>
            <person name="Boka B."/>
            <person name="Rigling D."/>
            <person name="Barry K."/>
            <person name="Lee J."/>
            <person name="Mihaltcheva S."/>
            <person name="LaButti K."/>
            <person name="Lipzen A."/>
            <person name="Waldron R."/>
            <person name="Moloney N.M."/>
            <person name="Sperisen C."/>
            <person name="Kredics L."/>
            <person name="Vagvoelgyi C."/>
            <person name="Patrignani A."/>
            <person name="Fitzpatrick D."/>
            <person name="Nagy I."/>
            <person name="Doyle S."/>
            <person name="Anderson J.B."/>
            <person name="Grigoriev I.V."/>
            <person name="Gueldener U."/>
            <person name="Muensterkoetter M."/>
            <person name="Nagy L.G."/>
        </authorList>
    </citation>
    <scope>NUCLEOTIDE SEQUENCE [LARGE SCALE GENOMIC DNA]</scope>
    <source>
        <strain evidence="2">28-4</strain>
    </source>
</reference>
<gene>
    <name evidence="1" type="ORF">ARMSODRAFT_1091332</name>
</gene>
<keyword evidence="2" id="KW-1185">Reference proteome</keyword>
<name>A0A2H3AWH7_9AGAR</name>
<evidence type="ECO:0000313" key="1">
    <source>
        <dbReference type="EMBL" id="PBK58148.1"/>
    </source>
</evidence>
<organism evidence="1 2">
    <name type="scientific">Armillaria solidipes</name>
    <dbReference type="NCBI Taxonomy" id="1076256"/>
    <lineage>
        <taxon>Eukaryota</taxon>
        <taxon>Fungi</taxon>
        <taxon>Dikarya</taxon>
        <taxon>Basidiomycota</taxon>
        <taxon>Agaricomycotina</taxon>
        <taxon>Agaricomycetes</taxon>
        <taxon>Agaricomycetidae</taxon>
        <taxon>Agaricales</taxon>
        <taxon>Marasmiineae</taxon>
        <taxon>Physalacriaceae</taxon>
        <taxon>Armillaria</taxon>
    </lineage>
</organism>
<proteinExistence type="predicted"/>